<dbReference type="EMBL" id="BMDD01000001">
    <property type="protein sequence ID" value="GGH73514.1"/>
    <property type="molecule type" value="Genomic_DNA"/>
</dbReference>
<reference evidence="3" key="1">
    <citation type="journal article" date="2019" name="Int. J. Syst. Evol. Microbiol.">
        <title>The Global Catalogue of Microorganisms (GCM) 10K type strain sequencing project: providing services to taxonomists for standard genome sequencing and annotation.</title>
        <authorList>
            <consortium name="The Broad Institute Genomics Platform"/>
            <consortium name="The Broad Institute Genome Sequencing Center for Infectious Disease"/>
            <person name="Wu L."/>
            <person name="Ma J."/>
        </authorList>
    </citation>
    <scope>NUCLEOTIDE SEQUENCE [LARGE SCALE GENOMIC DNA]</scope>
    <source>
        <strain evidence="3">CCM 8702</strain>
    </source>
</reference>
<dbReference type="InterPro" id="IPR036873">
    <property type="entry name" value="Rhodanese-like_dom_sf"/>
</dbReference>
<dbReference type="Pfam" id="PF00581">
    <property type="entry name" value="Rhodanese"/>
    <property type="match status" value="1"/>
</dbReference>
<feature type="domain" description="Rhodanese" evidence="1">
    <location>
        <begin position="18"/>
        <end position="102"/>
    </location>
</feature>
<proteinExistence type="predicted"/>
<protein>
    <recommendedName>
        <fullName evidence="1">Rhodanese domain-containing protein</fullName>
    </recommendedName>
</protein>
<keyword evidence="3" id="KW-1185">Reference proteome</keyword>
<dbReference type="CDD" id="cd00158">
    <property type="entry name" value="RHOD"/>
    <property type="match status" value="1"/>
</dbReference>
<dbReference type="PROSITE" id="PS50206">
    <property type="entry name" value="RHODANESE_3"/>
    <property type="match status" value="1"/>
</dbReference>
<dbReference type="PANTHER" id="PTHR43031:SF17">
    <property type="entry name" value="SULFURTRANSFERASE YTWF-RELATED"/>
    <property type="match status" value="1"/>
</dbReference>
<dbReference type="RefSeq" id="WP_037289677.1">
    <property type="nucleotide sequence ID" value="NZ_BMDD01000001.1"/>
</dbReference>
<dbReference type="PANTHER" id="PTHR43031">
    <property type="entry name" value="FAD-DEPENDENT OXIDOREDUCTASE"/>
    <property type="match status" value="1"/>
</dbReference>
<sequence length="102" mass="11447">MNSIAQIQPSELRERIEQGNVPLMIDVREPEEVAQGMIPGAVHIPLGQLAGRLDELDQDRETVFICRSGYRSERACEYLEQSGFDKVINLEGGMIAWSEDEA</sequence>
<name>A0ABQ1ZSF8_9BACL</name>
<comment type="caution">
    <text evidence="2">The sequence shown here is derived from an EMBL/GenBank/DDBJ whole genome shotgun (WGS) entry which is preliminary data.</text>
</comment>
<dbReference type="Proteomes" id="UP000605427">
    <property type="component" value="Unassembled WGS sequence"/>
</dbReference>
<evidence type="ECO:0000259" key="1">
    <source>
        <dbReference type="PROSITE" id="PS50206"/>
    </source>
</evidence>
<evidence type="ECO:0000313" key="3">
    <source>
        <dbReference type="Proteomes" id="UP000605427"/>
    </source>
</evidence>
<gene>
    <name evidence="2" type="primary">ytwF</name>
    <name evidence="2" type="ORF">GCM10007362_12680</name>
</gene>
<dbReference type="SMART" id="SM00450">
    <property type="entry name" value="RHOD"/>
    <property type="match status" value="1"/>
</dbReference>
<dbReference type="InterPro" id="IPR001763">
    <property type="entry name" value="Rhodanese-like_dom"/>
</dbReference>
<accession>A0ABQ1ZSF8</accession>
<dbReference type="Gene3D" id="3.40.250.10">
    <property type="entry name" value="Rhodanese-like domain"/>
    <property type="match status" value="1"/>
</dbReference>
<evidence type="ECO:0000313" key="2">
    <source>
        <dbReference type="EMBL" id="GGH73514.1"/>
    </source>
</evidence>
<dbReference type="InterPro" id="IPR050229">
    <property type="entry name" value="GlpE_sulfurtransferase"/>
</dbReference>
<dbReference type="SUPFAM" id="SSF52821">
    <property type="entry name" value="Rhodanese/Cell cycle control phosphatase"/>
    <property type="match status" value="1"/>
</dbReference>
<organism evidence="2 3">
    <name type="scientific">Saccharibacillus endophyticus</name>
    <dbReference type="NCBI Taxonomy" id="2060666"/>
    <lineage>
        <taxon>Bacteria</taxon>
        <taxon>Bacillati</taxon>
        <taxon>Bacillota</taxon>
        <taxon>Bacilli</taxon>
        <taxon>Bacillales</taxon>
        <taxon>Paenibacillaceae</taxon>
        <taxon>Saccharibacillus</taxon>
    </lineage>
</organism>